<organism evidence="2 3">
    <name type="scientific">Anopheles epiroticus</name>
    <dbReference type="NCBI Taxonomy" id="199890"/>
    <lineage>
        <taxon>Eukaryota</taxon>
        <taxon>Metazoa</taxon>
        <taxon>Ecdysozoa</taxon>
        <taxon>Arthropoda</taxon>
        <taxon>Hexapoda</taxon>
        <taxon>Insecta</taxon>
        <taxon>Pterygota</taxon>
        <taxon>Neoptera</taxon>
        <taxon>Endopterygota</taxon>
        <taxon>Diptera</taxon>
        <taxon>Nematocera</taxon>
        <taxon>Culicoidea</taxon>
        <taxon>Culicidae</taxon>
        <taxon>Anophelinae</taxon>
        <taxon>Anopheles</taxon>
    </lineage>
</organism>
<sequence>MREINSYSRSSSSSSSSSNSNRNPSRHRFTRAKMMTERRSDFVLKSGYMVKRSQNKKRFTPVNYKTRWFELTRFYLSYYDIGNLEVSFRSIGLSSGREGALDDDVWCPL</sequence>
<reference evidence="2" key="2">
    <citation type="submission" date="2020-05" db="UniProtKB">
        <authorList>
            <consortium name="EnsemblMetazoa"/>
        </authorList>
    </citation>
    <scope>IDENTIFICATION</scope>
    <source>
        <strain evidence="2">Epiroticus2</strain>
    </source>
</reference>
<dbReference type="VEuPathDB" id="VectorBase:AEPI004066"/>
<dbReference type="EnsemblMetazoa" id="AEPI004066-RA">
    <property type="protein sequence ID" value="AEPI004066-PA"/>
    <property type="gene ID" value="AEPI004066"/>
</dbReference>
<evidence type="ECO:0000313" key="2">
    <source>
        <dbReference type="EnsemblMetazoa" id="AEPI004066-PA"/>
    </source>
</evidence>
<dbReference type="STRING" id="199890.A0A182PAW1"/>
<reference evidence="3" key="1">
    <citation type="submission" date="2013-03" db="EMBL/GenBank/DDBJ databases">
        <title>The Genome Sequence of Anopheles epiroticus epiroticus2.</title>
        <authorList>
            <consortium name="The Broad Institute Genomics Platform"/>
            <person name="Neafsey D.E."/>
            <person name="Howell P."/>
            <person name="Walker B."/>
            <person name="Young S.K."/>
            <person name="Zeng Q."/>
            <person name="Gargeya S."/>
            <person name="Fitzgerald M."/>
            <person name="Haas B."/>
            <person name="Abouelleil A."/>
            <person name="Allen A.W."/>
            <person name="Alvarado L."/>
            <person name="Arachchi H.M."/>
            <person name="Berlin A.M."/>
            <person name="Chapman S.B."/>
            <person name="Gainer-Dewar J."/>
            <person name="Goldberg J."/>
            <person name="Griggs A."/>
            <person name="Gujja S."/>
            <person name="Hansen M."/>
            <person name="Howarth C."/>
            <person name="Imamovic A."/>
            <person name="Ireland A."/>
            <person name="Larimer J."/>
            <person name="McCowan C."/>
            <person name="Murphy C."/>
            <person name="Pearson M."/>
            <person name="Poon T.W."/>
            <person name="Priest M."/>
            <person name="Roberts A."/>
            <person name="Saif S."/>
            <person name="Shea T."/>
            <person name="Sisk P."/>
            <person name="Sykes S."/>
            <person name="Wortman J."/>
            <person name="Nusbaum C."/>
            <person name="Birren B."/>
        </authorList>
    </citation>
    <scope>NUCLEOTIDE SEQUENCE [LARGE SCALE GENOMIC DNA]</scope>
    <source>
        <strain evidence="3">Epiroticus2</strain>
    </source>
</reference>
<dbReference type="AlphaFoldDB" id="A0A182PAW1"/>
<proteinExistence type="predicted"/>
<feature type="region of interest" description="Disordered" evidence="1">
    <location>
        <begin position="1"/>
        <end position="31"/>
    </location>
</feature>
<evidence type="ECO:0000313" key="3">
    <source>
        <dbReference type="Proteomes" id="UP000075885"/>
    </source>
</evidence>
<evidence type="ECO:0008006" key="4">
    <source>
        <dbReference type="Google" id="ProtNLM"/>
    </source>
</evidence>
<feature type="compositionally biased region" description="Low complexity" evidence="1">
    <location>
        <begin position="1"/>
        <end position="23"/>
    </location>
</feature>
<dbReference type="SUPFAM" id="SSF50729">
    <property type="entry name" value="PH domain-like"/>
    <property type="match status" value="1"/>
</dbReference>
<dbReference type="InterPro" id="IPR011993">
    <property type="entry name" value="PH-like_dom_sf"/>
</dbReference>
<accession>A0A182PAW1</accession>
<name>A0A182PAW1_9DIPT</name>
<keyword evidence="3" id="KW-1185">Reference proteome</keyword>
<dbReference type="Gene3D" id="2.30.29.30">
    <property type="entry name" value="Pleckstrin-homology domain (PH domain)/Phosphotyrosine-binding domain (PTB)"/>
    <property type="match status" value="1"/>
</dbReference>
<dbReference type="Proteomes" id="UP000075885">
    <property type="component" value="Unassembled WGS sequence"/>
</dbReference>
<protein>
    <recommendedName>
        <fullName evidence="4">PH domain-containing protein</fullName>
    </recommendedName>
</protein>
<evidence type="ECO:0000256" key="1">
    <source>
        <dbReference type="SAM" id="MobiDB-lite"/>
    </source>
</evidence>